<organism evidence="1 2">
    <name type="scientific">Punica granatum</name>
    <name type="common">Pomegranate</name>
    <dbReference type="NCBI Taxonomy" id="22663"/>
    <lineage>
        <taxon>Eukaryota</taxon>
        <taxon>Viridiplantae</taxon>
        <taxon>Streptophyta</taxon>
        <taxon>Embryophyta</taxon>
        <taxon>Tracheophyta</taxon>
        <taxon>Spermatophyta</taxon>
        <taxon>Magnoliopsida</taxon>
        <taxon>eudicotyledons</taxon>
        <taxon>Gunneridae</taxon>
        <taxon>Pentapetalae</taxon>
        <taxon>rosids</taxon>
        <taxon>malvids</taxon>
        <taxon>Myrtales</taxon>
        <taxon>Lythraceae</taxon>
        <taxon>Punica</taxon>
    </lineage>
</organism>
<keyword evidence="2" id="KW-1185">Reference proteome</keyword>
<dbReference type="AlphaFoldDB" id="A0A2I0KQZ1"/>
<accession>A0A2I0KQZ1</accession>
<gene>
    <name evidence="1" type="ORF">CRG98_008780</name>
</gene>
<name>A0A2I0KQZ1_PUNGR</name>
<evidence type="ECO:0000313" key="1">
    <source>
        <dbReference type="EMBL" id="PKI70889.1"/>
    </source>
</evidence>
<dbReference type="Proteomes" id="UP000233551">
    <property type="component" value="Unassembled WGS sequence"/>
</dbReference>
<protein>
    <submittedName>
        <fullName evidence="1">Uncharacterized protein</fullName>
    </submittedName>
</protein>
<evidence type="ECO:0000313" key="2">
    <source>
        <dbReference type="Proteomes" id="UP000233551"/>
    </source>
</evidence>
<reference evidence="1 2" key="1">
    <citation type="submission" date="2017-11" db="EMBL/GenBank/DDBJ databases">
        <title>De-novo sequencing of pomegranate (Punica granatum L.) genome.</title>
        <authorList>
            <person name="Akparov Z."/>
            <person name="Amiraslanov A."/>
            <person name="Hajiyeva S."/>
            <person name="Abbasov M."/>
            <person name="Kaur K."/>
            <person name="Hamwieh A."/>
            <person name="Solovyev V."/>
            <person name="Salamov A."/>
            <person name="Braich B."/>
            <person name="Kosarev P."/>
            <person name="Mahmoud A."/>
            <person name="Hajiyev E."/>
            <person name="Babayeva S."/>
            <person name="Izzatullayeva V."/>
            <person name="Mammadov A."/>
            <person name="Mammadov A."/>
            <person name="Sharifova S."/>
            <person name="Ojaghi J."/>
            <person name="Eynullazada K."/>
            <person name="Bayramov B."/>
            <person name="Abdulazimova A."/>
            <person name="Shahmuradov I."/>
        </authorList>
    </citation>
    <scope>NUCLEOTIDE SEQUENCE [LARGE SCALE GENOMIC DNA]</scope>
    <source>
        <strain evidence="2">cv. AG2017</strain>
        <tissue evidence="1">Leaf</tissue>
    </source>
</reference>
<proteinExistence type="predicted"/>
<comment type="caution">
    <text evidence="1">The sequence shown here is derived from an EMBL/GenBank/DDBJ whole genome shotgun (WGS) entry which is preliminary data.</text>
</comment>
<dbReference type="EMBL" id="PGOL01000426">
    <property type="protein sequence ID" value="PKI70889.1"/>
    <property type="molecule type" value="Genomic_DNA"/>
</dbReference>
<sequence>MGCRTWRTLNSGNPVMATPEWLDCDWGPHRCTFPDCRWACPTVLGEAQGAESHSNNGWLVATAEGGLGPFFDRQCDRAGSPVLGAGLGELPLRLWLADEFLILWRVGEVLVGWRTLLRHQQEAERGVSYQD</sequence>